<feature type="transmembrane region" description="Helical" evidence="7">
    <location>
        <begin position="91"/>
        <end position="111"/>
    </location>
</feature>
<protein>
    <submittedName>
        <fullName evidence="9">Multiple sugar transport system permease protein</fullName>
    </submittedName>
</protein>
<dbReference type="Gene3D" id="1.10.3720.10">
    <property type="entry name" value="MetI-like"/>
    <property type="match status" value="1"/>
</dbReference>
<evidence type="ECO:0000256" key="3">
    <source>
        <dbReference type="ARBA" id="ARBA00022475"/>
    </source>
</evidence>
<name>A0A1H5NCD8_9MICO</name>
<dbReference type="CDD" id="cd06261">
    <property type="entry name" value="TM_PBP2"/>
    <property type="match status" value="1"/>
</dbReference>
<evidence type="ECO:0000256" key="2">
    <source>
        <dbReference type="ARBA" id="ARBA00022448"/>
    </source>
</evidence>
<keyword evidence="3" id="KW-1003">Cell membrane</keyword>
<feature type="domain" description="ABC transmembrane type-1" evidence="8">
    <location>
        <begin position="87"/>
        <end position="299"/>
    </location>
</feature>
<evidence type="ECO:0000256" key="1">
    <source>
        <dbReference type="ARBA" id="ARBA00004651"/>
    </source>
</evidence>
<sequence>MGRAVTQPTPRQADLLPAARRTRNQYWLSSAGFVAPAVLLVAVVLYLPFIWTTWISFTEYNGLGDPAWVGLANYREMFADPEFLTSIRNTLFWVVGTIALPVGLGLLIATLSHGMPNATLFRLPFLIPYAVSGVAVGVIWSFVLQTNGALSQALEVLGLPGSELRWLLDDPLNTFVMIGAATWQGAGVNALLFGIGLQSIPKEPIEAARVDGASGFTLFRTMTWPMLAPLTTVVVGLAIVGSLKTFDVIWGMTKGGPGRVSETLALTMFKETFVNNAYGLGAAVALFLTVVTVLASVLYLRRQLADSRSI</sequence>
<keyword evidence="2 7" id="KW-0813">Transport</keyword>
<feature type="transmembrane region" description="Helical" evidence="7">
    <location>
        <begin position="26"/>
        <end position="51"/>
    </location>
</feature>
<keyword evidence="6 7" id="KW-0472">Membrane</keyword>
<dbReference type="EMBL" id="FNTX01000002">
    <property type="protein sequence ID" value="SEE99243.1"/>
    <property type="molecule type" value="Genomic_DNA"/>
</dbReference>
<dbReference type="Proteomes" id="UP000199220">
    <property type="component" value="Unassembled WGS sequence"/>
</dbReference>
<dbReference type="InterPro" id="IPR051393">
    <property type="entry name" value="ABC_transporter_permease"/>
</dbReference>
<dbReference type="InterPro" id="IPR000515">
    <property type="entry name" value="MetI-like"/>
</dbReference>
<dbReference type="OrthoDB" id="5174895at2"/>
<dbReference type="Pfam" id="PF00528">
    <property type="entry name" value="BPD_transp_1"/>
    <property type="match status" value="1"/>
</dbReference>
<keyword evidence="10" id="KW-1185">Reference proteome</keyword>
<reference evidence="10" key="1">
    <citation type="submission" date="2016-10" db="EMBL/GenBank/DDBJ databases">
        <authorList>
            <person name="Varghese N."/>
            <person name="Submissions S."/>
        </authorList>
    </citation>
    <scope>NUCLEOTIDE SEQUENCE [LARGE SCALE GENOMIC DNA]</scope>
    <source>
        <strain evidence="10">DSM 21368</strain>
    </source>
</reference>
<dbReference type="GO" id="GO:0055085">
    <property type="term" value="P:transmembrane transport"/>
    <property type="evidence" value="ECO:0007669"/>
    <property type="project" value="InterPro"/>
</dbReference>
<evidence type="ECO:0000256" key="5">
    <source>
        <dbReference type="ARBA" id="ARBA00022989"/>
    </source>
</evidence>
<evidence type="ECO:0000256" key="7">
    <source>
        <dbReference type="RuleBase" id="RU363032"/>
    </source>
</evidence>
<feature type="transmembrane region" description="Helical" evidence="7">
    <location>
        <begin position="123"/>
        <end position="143"/>
    </location>
</feature>
<dbReference type="PROSITE" id="PS50928">
    <property type="entry name" value="ABC_TM1"/>
    <property type="match status" value="1"/>
</dbReference>
<dbReference type="InterPro" id="IPR035906">
    <property type="entry name" value="MetI-like_sf"/>
</dbReference>
<comment type="subcellular location">
    <subcellularLocation>
        <location evidence="1 7">Cell membrane</location>
        <topology evidence="1 7">Multi-pass membrane protein</topology>
    </subcellularLocation>
</comment>
<organism evidence="9 10">
    <name type="scientific">Ruania alba</name>
    <dbReference type="NCBI Taxonomy" id="648782"/>
    <lineage>
        <taxon>Bacteria</taxon>
        <taxon>Bacillati</taxon>
        <taxon>Actinomycetota</taxon>
        <taxon>Actinomycetes</taxon>
        <taxon>Micrococcales</taxon>
        <taxon>Ruaniaceae</taxon>
        <taxon>Ruania</taxon>
    </lineage>
</organism>
<dbReference type="STRING" id="648782.SAMN04488554_4191"/>
<keyword evidence="4 7" id="KW-0812">Transmembrane</keyword>
<feature type="transmembrane region" description="Helical" evidence="7">
    <location>
        <begin position="218"/>
        <end position="240"/>
    </location>
</feature>
<evidence type="ECO:0000259" key="8">
    <source>
        <dbReference type="PROSITE" id="PS50928"/>
    </source>
</evidence>
<dbReference type="PANTHER" id="PTHR30193:SF37">
    <property type="entry name" value="INNER MEMBRANE ABC TRANSPORTER PERMEASE PROTEIN YCJO"/>
    <property type="match status" value="1"/>
</dbReference>
<keyword evidence="5 7" id="KW-1133">Transmembrane helix</keyword>
<evidence type="ECO:0000313" key="10">
    <source>
        <dbReference type="Proteomes" id="UP000199220"/>
    </source>
</evidence>
<accession>A0A1H5NCD8</accession>
<dbReference type="PANTHER" id="PTHR30193">
    <property type="entry name" value="ABC TRANSPORTER PERMEASE PROTEIN"/>
    <property type="match status" value="1"/>
</dbReference>
<comment type="similarity">
    <text evidence="7">Belongs to the binding-protein-dependent transport system permease family.</text>
</comment>
<feature type="transmembrane region" description="Helical" evidence="7">
    <location>
        <begin position="277"/>
        <end position="300"/>
    </location>
</feature>
<evidence type="ECO:0000256" key="4">
    <source>
        <dbReference type="ARBA" id="ARBA00022692"/>
    </source>
</evidence>
<feature type="transmembrane region" description="Helical" evidence="7">
    <location>
        <begin position="175"/>
        <end position="197"/>
    </location>
</feature>
<dbReference type="AlphaFoldDB" id="A0A1H5NCD8"/>
<evidence type="ECO:0000256" key="6">
    <source>
        <dbReference type="ARBA" id="ARBA00023136"/>
    </source>
</evidence>
<proteinExistence type="inferred from homology"/>
<dbReference type="SUPFAM" id="SSF161098">
    <property type="entry name" value="MetI-like"/>
    <property type="match status" value="1"/>
</dbReference>
<keyword evidence="9" id="KW-0762">Sugar transport</keyword>
<dbReference type="GO" id="GO:0005886">
    <property type="term" value="C:plasma membrane"/>
    <property type="evidence" value="ECO:0007669"/>
    <property type="project" value="UniProtKB-SubCell"/>
</dbReference>
<gene>
    <name evidence="9" type="ORF">SAMN04488554_4191</name>
</gene>
<evidence type="ECO:0000313" key="9">
    <source>
        <dbReference type="EMBL" id="SEE99243.1"/>
    </source>
</evidence>